<gene>
    <name evidence="3" type="primary">LOC130459514</name>
</gene>
<feature type="compositionally biased region" description="Acidic residues" evidence="1">
    <location>
        <begin position="51"/>
        <end position="74"/>
    </location>
</feature>
<protein>
    <recommendedName>
        <fullName evidence="4">Transposase, Ptta/En/Spm, plant</fullName>
    </recommendedName>
</protein>
<keyword evidence="2" id="KW-1185">Reference proteome</keyword>
<proteinExistence type="predicted"/>
<dbReference type="Pfam" id="PF03004">
    <property type="entry name" value="Transposase_24"/>
    <property type="match status" value="1"/>
</dbReference>
<evidence type="ECO:0000256" key="1">
    <source>
        <dbReference type="SAM" id="MobiDB-lite"/>
    </source>
</evidence>
<feature type="compositionally biased region" description="Polar residues" evidence="1">
    <location>
        <begin position="206"/>
        <end position="224"/>
    </location>
</feature>
<feature type="region of interest" description="Disordered" evidence="1">
    <location>
        <begin position="1"/>
        <end position="74"/>
    </location>
</feature>
<evidence type="ECO:0008006" key="4">
    <source>
        <dbReference type="Google" id="ProtNLM"/>
    </source>
</evidence>
<feature type="region of interest" description="Disordered" evidence="1">
    <location>
        <begin position="380"/>
        <end position="446"/>
    </location>
</feature>
<evidence type="ECO:0000313" key="2">
    <source>
        <dbReference type="Proteomes" id="UP000813463"/>
    </source>
</evidence>
<name>A0ABM3QHT0_SPIOL</name>
<reference evidence="2" key="1">
    <citation type="journal article" date="2021" name="Nat. Commun.">
        <title>Genomic analyses provide insights into spinach domestication and the genetic basis of agronomic traits.</title>
        <authorList>
            <person name="Cai X."/>
            <person name="Sun X."/>
            <person name="Xu C."/>
            <person name="Sun H."/>
            <person name="Wang X."/>
            <person name="Ge C."/>
            <person name="Zhang Z."/>
            <person name="Wang Q."/>
            <person name="Fei Z."/>
            <person name="Jiao C."/>
            <person name="Wang Q."/>
        </authorList>
    </citation>
    <scope>NUCLEOTIDE SEQUENCE [LARGE SCALE GENOMIC DNA]</scope>
    <source>
        <strain evidence="2">cv. Varoflay</strain>
    </source>
</reference>
<dbReference type="RefSeq" id="XP_056682914.1">
    <property type="nucleotide sequence ID" value="XM_056826936.1"/>
</dbReference>
<dbReference type="InterPro" id="IPR004252">
    <property type="entry name" value="Probable_transposase_24"/>
</dbReference>
<reference evidence="3" key="2">
    <citation type="submission" date="2025-08" db="UniProtKB">
        <authorList>
            <consortium name="RefSeq"/>
        </authorList>
    </citation>
    <scope>IDENTIFICATION</scope>
    <source>
        <tissue evidence="3">Leaf</tissue>
    </source>
</reference>
<dbReference type="Proteomes" id="UP000813463">
    <property type="component" value="Chromosome 4"/>
</dbReference>
<feature type="compositionally biased region" description="Polar residues" evidence="1">
    <location>
        <begin position="422"/>
        <end position="433"/>
    </location>
</feature>
<evidence type="ECO:0000313" key="3">
    <source>
        <dbReference type="RefSeq" id="XP_056682914.1"/>
    </source>
</evidence>
<organism evidence="2 3">
    <name type="scientific">Spinacia oleracea</name>
    <name type="common">Spinach</name>
    <dbReference type="NCBI Taxonomy" id="3562"/>
    <lineage>
        <taxon>Eukaryota</taxon>
        <taxon>Viridiplantae</taxon>
        <taxon>Streptophyta</taxon>
        <taxon>Embryophyta</taxon>
        <taxon>Tracheophyta</taxon>
        <taxon>Spermatophyta</taxon>
        <taxon>Magnoliopsida</taxon>
        <taxon>eudicotyledons</taxon>
        <taxon>Gunneridae</taxon>
        <taxon>Pentapetalae</taxon>
        <taxon>Caryophyllales</taxon>
        <taxon>Chenopodiaceae</taxon>
        <taxon>Chenopodioideae</taxon>
        <taxon>Anserineae</taxon>
        <taxon>Spinacia</taxon>
    </lineage>
</organism>
<feature type="compositionally biased region" description="Basic and acidic residues" evidence="1">
    <location>
        <begin position="19"/>
        <end position="35"/>
    </location>
</feature>
<dbReference type="GeneID" id="130459514"/>
<feature type="compositionally biased region" description="Basic and acidic residues" evidence="1">
    <location>
        <begin position="187"/>
        <end position="199"/>
    </location>
</feature>
<feature type="region of interest" description="Disordered" evidence="1">
    <location>
        <begin position="187"/>
        <end position="234"/>
    </location>
</feature>
<accession>A0ABM3QHT0</accession>
<feature type="compositionally biased region" description="Basic and acidic residues" evidence="1">
    <location>
        <begin position="380"/>
        <end position="418"/>
    </location>
</feature>
<sequence>MSNRGEHSAIRSRLGARGGGREGGRGGGHGADHGAGRGGTTRVTQPSLDTYFDDDETQGEYSEEVVPDSQVNEEAEDSGVVWMAPGELWFDHSSISRDITNVIQKYFKSPWTCYTKVDKDTKDHWFTLFKRTYKWLPEFDHLAVRDYHANAYKRVKYIHYQITRKSNGRKPDWMSEKVHADMMKHVDDDEFKKRSEQAKKNRRGGSLTNNVEPSHFQGSISTTEAAKKMAKESGGVMPTAGDLYLKTHTKEVPGKGKVPCSSKAKQIKENYEKNVAECVEKGIAKDPNQIYFETVGGRKKGKVPGLGSGASLYFAPSRRGGSSSSSYTPSIYSQMSSRLEETQQQLTQKSIELETTKNQMLKAMEDDLLLRQREREEREAERLQHQREMERERQERERERQEREEHAAQMKKAMESYERMFSQCTGFPFSQSQDPRDPPGGGTPLC</sequence>